<dbReference type="Proteomes" id="UP000315724">
    <property type="component" value="Chromosome"/>
</dbReference>
<dbReference type="AlphaFoldDB" id="A0A517QRM0"/>
<feature type="transmembrane region" description="Helical" evidence="1">
    <location>
        <begin position="108"/>
        <end position="130"/>
    </location>
</feature>
<dbReference type="KEGG" id="tpol:Mal48_35230"/>
<protein>
    <submittedName>
        <fullName evidence="2">Uncharacterized protein</fullName>
    </submittedName>
</protein>
<keyword evidence="1" id="KW-0472">Membrane</keyword>
<accession>A0A517QRM0</accession>
<proteinExistence type="predicted"/>
<gene>
    <name evidence="2" type="ORF">Mal48_35230</name>
</gene>
<feature type="transmembrane region" description="Helical" evidence="1">
    <location>
        <begin position="83"/>
        <end position="101"/>
    </location>
</feature>
<feature type="transmembrane region" description="Helical" evidence="1">
    <location>
        <begin position="194"/>
        <end position="212"/>
    </location>
</feature>
<feature type="transmembrane region" description="Helical" evidence="1">
    <location>
        <begin position="136"/>
        <end position="157"/>
    </location>
</feature>
<keyword evidence="1" id="KW-0812">Transmembrane</keyword>
<reference evidence="2 3" key="1">
    <citation type="submission" date="2019-02" db="EMBL/GenBank/DDBJ databases">
        <title>Deep-cultivation of Planctomycetes and their phenomic and genomic characterization uncovers novel biology.</title>
        <authorList>
            <person name="Wiegand S."/>
            <person name="Jogler M."/>
            <person name="Boedeker C."/>
            <person name="Pinto D."/>
            <person name="Vollmers J."/>
            <person name="Rivas-Marin E."/>
            <person name="Kohn T."/>
            <person name="Peeters S.H."/>
            <person name="Heuer A."/>
            <person name="Rast P."/>
            <person name="Oberbeckmann S."/>
            <person name="Bunk B."/>
            <person name="Jeske O."/>
            <person name="Meyerdierks A."/>
            <person name="Storesund J.E."/>
            <person name="Kallscheuer N."/>
            <person name="Luecker S."/>
            <person name="Lage O.M."/>
            <person name="Pohl T."/>
            <person name="Merkel B.J."/>
            <person name="Hornburger P."/>
            <person name="Mueller R.-W."/>
            <person name="Bruemmer F."/>
            <person name="Labrenz M."/>
            <person name="Spormann A.M."/>
            <person name="Op den Camp H."/>
            <person name="Overmann J."/>
            <person name="Amann R."/>
            <person name="Jetten M.S.M."/>
            <person name="Mascher T."/>
            <person name="Medema M.H."/>
            <person name="Devos D.P."/>
            <person name="Kaster A.-K."/>
            <person name="Ovreas L."/>
            <person name="Rohde M."/>
            <person name="Galperin M.Y."/>
            <person name="Jogler C."/>
        </authorList>
    </citation>
    <scope>NUCLEOTIDE SEQUENCE [LARGE SCALE GENOMIC DNA]</scope>
    <source>
        <strain evidence="2 3">Mal48</strain>
    </source>
</reference>
<name>A0A517QRM0_9PLAN</name>
<sequence length="316" mass="35969">MYLRVMKNRKSGDGFTLNDLIIFVSLLLLCGAIGVSYASFKSNSIAVLSPAFLWGIFAIFFWTLATISSLSRLQVAPAWQDQAWYWSAILACCPLISVLGAKRPTSRVWNWFIILPLIAVLGWPAVTVLVRYPDLVALKIQAPVYIGFVLVLVMGIGNYMGSRYGASAFFVGVAVMLSLWPISNSYLGDHDSVTRLRGFASLFCGFAVLHGFRQSIRPSPDESRFDKVWFDFRDAFGIVWSIRIQDRINQTAVKEKWCVRLGTEGFVWEDEASSDKREQTEERLRHTLYWLLRRFVDPIWIDERLNQQINTLDTSA</sequence>
<feature type="transmembrane region" description="Helical" evidence="1">
    <location>
        <begin position="52"/>
        <end position="71"/>
    </location>
</feature>
<feature type="transmembrane region" description="Helical" evidence="1">
    <location>
        <begin position="164"/>
        <end position="182"/>
    </location>
</feature>
<evidence type="ECO:0000256" key="1">
    <source>
        <dbReference type="SAM" id="Phobius"/>
    </source>
</evidence>
<keyword evidence="3" id="KW-1185">Reference proteome</keyword>
<keyword evidence="1" id="KW-1133">Transmembrane helix</keyword>
<feature type="transmembrane region" description="Helical" evidence="1">
    <location>
        <begin position="20"/>
        <end position="40"/>
    </location>
</feature>
<dbReference type="EMBL" id="CP036267">
    <property type="protein sequence ID" value="QDT34263.1"/>
    <property type="molecule type" value="Genomic_DNA"/>
</dbReference>
<evidence type="ECO:0000313" key="3">
    <source>
        <dbReference type="Proteomes" id="UP000315724"/>
    </source>
</evidence>
<organism evidence="2 3">
    <name type="scientific">Thalassoglobus polymorphus</name>
    <dbReference type="NCBI Taxonomy" id="2527994"/>
    <lineage>
        <taxon>Bacteria</taxon>
        <taxon>Pseudomonadati</taxon>
        <taxon>Planctomycetota</taxon>
        <taxon>Planctomycetia</taxon>
        <taxon>Planctomycetales</taxon>
        <taxon>Planctomycetaceae</taxon>
        <taxon>Thalassoglobus</taxon>
    </lineage>
</organism>
<evidence type="ECO:0000313" key="2">
    <source>
        <dbReference type="EMBL" id="QDT34263.1"/>
    </source>
</evidence>